<dbReference type="FunFam" id="3.40.50.1260:FF:000031">
    <property type="entry name" value="Phosphoglycerate kinase 1"/>
    <property type="match status" value="1"/>
</dbReference>
<dbReference type="InterPro" id="IPR015911">
    <property type="entry name" value="Phosphoglycerate_kinase_CS"/>
</dbReference>
<feature type="binding site" evidence="13 15">
    <location>
        <position position="202"/>
    </location>
    <ligand>
        <name>ATP</name>
        <dbReference type="ChEBI" id="CHEBI:30616"/>
    </ligand>
</feature>
<feature type="binding site" evidence="13">
    <location>
        <position position="152"/>
    </location>
    <ligand>
        <name>substrate</name>
    </ligand>
</feature>
<dbReference type="PROSITE" id="PS00111">
    <property type="entry name" value="PGLYCERATE_KINASE"/>
    <property type="match status" value="1"/>
</dbReference>
<dbReference type="GO" id="GO:0006094">
    <property type="term" value="P:gluconeogenesis"/>
    <property type="evidence" value="ECO:0007669"/>
    <property type="project" value="TreeGrafter"/>
</dbReference>
<evidence type="ECO:0000256" key="9">
    <source>
        <dbReference type="ARBA" id="ARBA00022741"/>
    </source>
</evidence>
<dbReference type="EC" id="2.7.2.3" evidence="5 13"/>
<feature type="binding site" evidence="13">
    <location>
        <position position="119"/>
    </location>
    <ligand>
        <name>substrate</name>
    </ligand>
</feature>
<evidence type="ECO:0000256" key="4">
    <source>
        <dbReference type="ARBA" id="ARBA00011245"/>
    </source>
</evidence>
<dbReference type="HAMAP" id="MF_00145">
    <property type="entry name" value="Phosphoglyc_kinase"/>
    <property type="match status" value="1"/>
</dbReference>
<evidence type="ECO:0000313" key="17">
    <source>
        <dbReference type="EMBL" id="TXL70980.1"/>
    </source>
</evidence>
<dbReference type="Pfam" id="PF00162">
    <property type="entry name" value="PGK"/>
    <property type="match status" value="1"/>
</dbReference>
<keyword evidence="10 13" id="KW-0418">Kinase</keyword>
<evidence type="ECO:0000256" key="3">
    <source>
        <dbReference type="ARBA" id="ARBA00008982"/>
    </source>
</evidence>
<keyword evidence="12 13" id="KW-0324">Glycolysis</keyword>
<evidence type="ECO:0000256" key="1">
    <source>
        <dbReference type="ARBA" id="ARBA00000642"/>
    </source>
</evidence>
<dbReference type="SUPFAM" id="SSF53748">
    <property type="entry name" value="Phosphoglycerate kinase"/>
    <property type="match status" value="1"/>
</dbReference>
<comment type="caution">
    <text evidence="17">The sequence shown here is derived from an EMBL/GenBank/DDBJ whole genome shotgun (WGS) entry which is preliminary data.</text>
</comment>
<feature type="binding site" evidence="13 14">
    <location>
        <begin position="60"/>
        <end position="63"/>
    </location>
    <ligand>
        <name>substrate</name>
    </ligand>
</feature>
<dbReference type="PRINTS" id="PR00477">
    <property type="entry name" value="PHGLYCKINASE"/>
</dbReference>
<keyword evidence="8 13" id="KW-0808">Transferase</keyword>
<evidence type="ECO:0000256" key="12">
    <source>
        <dbReference type="ARBA" id="ARBA00023152"/>
    </source>
</evidence>
<evidence type="ECO:0000256" key="6">
    <source>
        <dbReference type="ARBA" id="ARBA00016471"/>
    </source>
</evidence>
<comment type="caution">
    <text evidence="13">Lacks conserved residue(s) required for the propagation of feature annotation.</text>
</comment>
<comment type="subunit">
    <text evidence="4 13">Monomer.</text>
</comment>
<dbReference type="PANTHER" id="PTHR11406:SF23">
    <property type="entry name" value="PHOSPHOGLYCERATE KINASE 1, CHLOROPLASTIC-RELATED"/>
    <property type="match status" value="1"/>
</dbReference>
<dbReference type="GO" id="GO:0006096">
    <property type="term" value="P:glycolytic process"/>
    <property type="evidence" value="ECO:0007669"/>
    <property type="project" value="UniProtKB-UniRule"/>
</dbReference>
<dbReference type="EMBL" id="VDUZ01000050">
    <property type="protein sequence ID" value="TXL70980.1"/>
    <property type="molecule type" value="Genomic_DNA"/>
</dbReference>
<feature type="binding site" evidence="13 15">
    <location>
        <begin position="354"/>
        <end position="357"/>
    </location>
    <ligand>
        <name>ATP</name>
        <dbReference type="ChEBI" id="CHEBI:30616"/>
    </ligand>
</feature>
<keyword evidence="11 13" id="KW-0067">ATP-binding</keyword>
<evidence type="ECO:0000256" key="15">
    <source>
        <dbReference type="PIRSR" id="PIRSR000724-2"/>
    </source>
</evidence>
<feature type="binding site" evidence="14">
    <location>
        <position position="37"/>
    </location>
    <ligand>
        <name>(2R)-3-phosphoglycerate</name>
        <dbReference type="ChEBI" id="CHEBI:58272"/>
    </ligand>
</feature>
<dbReference type="Proteomes" id="UP000321638">
    <property type="component" value="Unassembled WGS sequence"/>
</dbReference>
<evidence type="ECO:0000256" key="14">
    <source>
        <dbReference type="PIRSR" id="PIRSR000724-1"/>
    </source>
</evidence>
<dbReference type="GO" id="GO:0004618">
    <property type="term" value="F:phosphoglycerate kinase activity"/>
    <property type="evidence" value="ECO:0007669"/>
    <property type="project" value="UniProtKB-UniRule"/>
</dbReference>
<name>A0A5C8PC01_9HYPH</name>
<feature type="binding site" evidence="13 15">
    <location>
        <position position="324"/>
    </location>
    <ligand>
        <name>ATP</name>
        <dbReference type="ChEBI" id="CHEBI:30616"/>
    </ligand>
</feature>
<keyword evidence="18" id="KW-1185">Reference proteome</keyword>
<comment type="pathway">
    <text evidence="2 13">Carbohydrate degradation; glycolysis; pyruvate from D-glyceraldehyde 3-phosphate: step 2/5.</text>
</comment>
<dbReference type="OrthoDB" id="9808460at2"/>
<reference evidence="17 18" key="1">
    <citation type="submission" date="2019-06" db="EMBL/GenBank/DDBJ databases">
        <title>New taxonomy in bacterial strain CC-CFT640, isolated from vineyard.</title>
        <authorList>
            <person name="Lin S.-Y."/>
            <person name="Tsai C.-F."/>
            <person name="Young C.-C."/>
        </authorList>
    </citation>
    <scope>NUCLEOTIDE SEQUENCE [LARGE SCALE GENOMIC DNA]</scope>
    <source>
        <strain evidence="17 18">CC-CFT640</strain>
    </source>
</reference>
<dbReference type="PIRSF" id="PIRSF000724">
    <property type="entry name" value="Pgk"/>
    <property type="match status" value="1"/>
</dbReference>
<gene>
    <name evidence="13" type="primary">pgk</name>
    <name evidence="17" type="ORF">FHP25_32070</name>
</gene>
<comment type="subcellular location">
    <subcellularLocation>
        <location evidence="13">Cytoplasm</location>
    </subcellularLocation>
</comment>
<dbReference type="InterPro" id="IPR015824">
    <property type="entry name" value="Phosphoglycerate_kinase_N"/>
</dbReference>
<dbReference type="GO" id="GO:0043531">
    <property type="term" value="F:ADP binding"/>
    <property type="evidence" value="ECO:0007669"/>
    <property type="project" value="TreeGrafter"/>
</dbReference>
<proteinExistence type="inferred from homology"/>
<evidence type="ECO:0000256" key="7">
    <source>
        <dbReference type="ARBA" id="ARBA00022490"/>
    </source>
</evidence>
<dbReference type="AlphaFoldDB" id="A0A5C8PC01"/>
<dbReference type="RefSeq" id="WP_147851087.1">
    <property type="nucleotide sequence ID" value="NZ_VDUZ01000050.1"/>
</dbReference>
<evidence type="ECO:0000256" key="10">
    <source>
        <dbReference type="ARBA" id="ARBA00022777"/>
    </source>
</evidence>
<evidence type="ECO:0000256" key="16">
    <source>
        <dbReference type="RuleBase" id="RU000532"/>
    </source>
</evidence>
<dbReference type="PANTHER" id="PTHR11406">
    <property type="entry name" value="PHOSPHOGLYCERATE KINASE"/>
    <property type="match status" value="1"/>
</dbReference>
<evidence type="ECO:0000256" key="8">
    <source>
        <dbReference type="ARBA" id="ARBA00022679"/>
    </source>
</evidence>
<keyword evidence="9 13" id="KW-0547">Nucleotide-binding</keyword>
<evidence type="ECO:0000256" key="2">
    <source>
        <dbReference type="ARBA" id="ARBA00004838"/>
    </source>
</evidence>
<feature type="binding site" evidence="13 14">
    <location>
        <begin position="22"/>
        <end position="24"/>
    </location>
    <ligand>
        <name>substrate</name>
    </ligand>
</feature>
<dbReference type="InterPro" id="IPR001576">
    <property type="entry name" value="Phosphoglycerate_kinase"/>
</dbReference>
<evidence type="ECO:0000313" key="18">
    <source>
        <dbReference type="Proteomes" id="UP000321638"/>
    </source>
</evidence>
<protein>
    <recommendedName>
        <fullName evidence="6 13">Phosphoglycerate kinase</fullName>
        <ecNumber evidence="5 13">2.7.2.3</ecNumber>
    </recommendedName>
</protein>
<comment type="catalytic activity">
    <reaction evidence="1 13 16">
        <text>(2R)-3-phosphoglycerate + ATP = (2R)-3-phospho-glyceroyl phosphate + ADP</text>
        <dbReference type="Rhea" id="RHEA:14801"/>
        <dbReference type="ChEBI" id="CHEBI:30616"/>
        <dbReference type="ChEBI" id="CHEBI:57604"/>
        <dbReference type="ChEBI" id="CHEBI:58272"/>
        <dbReference type="ChEBI" id="CHEBI:456216"/>
        <dbReference type="EC" id="2.7.2.3"/>
    </reaction>
</comment>
<evidence type="ECO:0000256" key="13">
    <source>
        <dbReference type="HAMAP-Rule" id="MF_00145"/>
    </source>
</evidence>
<accession>A0A5C8PC01</accession>
<dbReference type="Gene3D" id="3.40.50.1260">
    <property type="entry name" value="Phosphoglycerate kinase, N-terminal domain"/>
    <property type="match status" value="2"/>
</dbReference>
<dbReference type="InterPro" id="IPR036043">
    <property type="entry name" value="Phosphoglycerate_kinase_sf"/>
</dbReference>
<feature type="binding site" evidence="14">
    <location>
        <position position="152"/>
    </location>
    <ligand>
        <name>(2R)-3-phosphoglycerate</name>
        <dbReference type="ChEBI" id="CHEBI:58272"/>
    </ligand>
</feature>
<organism evidence="17 18">
    <name type="scientific">Vineibacter terrae</name>
    <dbReference type="NCBI Taxonomy" id="2586908"/>
    <lineage>
        <taxon>Bacteria</taxon>
        <taxon>Pseudomonadati</taxon>
        <taxon>Pseudomonadota</taxon>
        <taxon>Alphaproteobacteria</taxon>
        <taxon>Hyphomicrobiales</taxon>
        <taxon>Vineibacter</taxon>
    </lineage>
</organism>
<dbReference type="GO" id="GO:0005829">
    <property type="term" value="C:cytosol"/>
    <property type="evidence" value="ECO:0007669"/>
    <property type="project" value="TreeGrafter"/>
</dbReference>
<sequence>MPSFKTLDDIAPAGKRVLIRVDLNVPMEDGKVTDMTRIERVAPTIAELADKGAKVVVLSHFGRPGGKVVPEMSLKTLVEPLAATLKKPVAFAENCIGPLAQQAVAALKNGDIVLLENLRFHKEEEKNETGFIDQLAALGDIYVNDAFSCAHRAHASTEGIANRMPAVAGRLMQAELVALDKALGTPRRPVAALVGGAKVSTKLELLGNLVGKVDRLVIGGGMANTFLHAQGINVGKSLCEKDLAGTARDILAKAAAAKCKVLLPVDAVVAGAFKAGAASLTVDIAAVPDDQMILDIGPKSIAMLKSDLAECATLVWNGPLGAFEVAPFDAGTVAIAREAASLTGAGKLLSVAGGGDTVAALAHAGVEDKFSYVSTAGGAFLEWMEGKELPGVAALVRAA</sequence>
<evidence type="ECO:0000256" key="11">
    <source>
        <dbReference type="ARBA" id="ARBA00022840"/>
    </source>
</evidence>
<evidence type="ECO:0000256" key="5">
    <source>
        <dbReference type="ARBA" id="ARBA00013061"/>
    </source>
</evidence>
<dbReference type="GO" id="GO:0005524">
    <property type="term" value="F:ATP binding"/>
    <property type="evidence" value="ECO:0007669"/>
    <property type="project" value="UniProtKB-KW"/>
</dbReference>
<keyword evidence="7 13" id="KW-0963">Cytoplasm</keyword>
<feature type="binding site" evidence="14">
    <location>
        <position position="119"/>
    </location>
    <ligand>
        <name>(2R)-3-phosphoglycerate</name>
        <dbReference type="ChEBI" id="CHEBI:58272"/>
    </ligand>
</feature>
<comment type="similarity">
    <text evidence="3 13 16">Belongs to the phosphoglycerate kinase family.</text>
</comment>
<dbReference type="UniPathway" id="UPA00109">
    <property type="reaction ID" value="UER00185"/>
</dbReference>
<dbReference type="FunFam" id="3.40.50.1260:FF:000006">
    <property type="entry name" value="Phosphoglycerate kinase"/>
    <property type="match status" value="1"/>
</dbReference>
<feature type="binding site" evidence="13">
    <location>
        <position position="37"/>
    </location>
    <ligand>
        <name>substrate</name>
    </ligand>
</feature>